<organism evidence="1 2">
    <name type="scientific">Neisseria sicca ATCC 29256</name>
    <dbReference type="NCBI Taxonomy" id="547045"/>
    <lineage>
        <taxon>Bacteria</taxon>
        <taxon>Pseudomonadati</taxon>
        <taxon>Pseudomonadota</taxon>
        <taxon>Betaproteobacteria</taxon>
        <taxon>Neisseriales</taxon>
        <taxon>Neisseriaceae</taxon>
        <taxon>Neisseria</taxon>
    </lineage>
</organism>
<dbReference type="EMBL" id="ACKO02000013">
    <property type="protein sequence ID" value="EET44034.1"/>
    <property type="molecule type" value="Genomic_DNA"/>
</dbReference>
<protein>
    <submittedName>
        <fullName evidence="1">Uncharacterized protein</fullName>
    </submittedName>
</protein>
<proteinExistence type="predicted"/>
<dbReference type="Proteomes" id="UP000005365">
    <property type="component" value="Unassembled WGS sequence"/>
</dbReference>
<keyword evidence="2" id="KW-1185">Reference proteome</keyword>
<gene>
    <name evidence="1" type="ORF">NEISICOT_02215</name>
</gene>
<evidence type="ECO:0000313" key="1">
    <source>
        <dbReference type="EMBL" id="EET44034.1"/>
    </source>
</evidence>
<dbReference type="AlphaFoldDB" id="C6M6R3"/>
<comment type="caution">
    <text evidence="1">The sequence shown here is derived from an EMBL/GenBank/DDBJ whole genome shotgun (WGS) entry which is preliminary data.</text>
</comment>
<name>C6M6R3_NEISI</name>
<sequence>MQPVITNQLISNKVKFSDAVYHCETLHGDIVGANLNRLRRLLR</sequence>
<evidence type="ECO:0000313" key="2">
    <source>
        <dbReference type="Proteomes" id="UP000005365"/>
    </source>
</evidence>
<reference evidence="1" key="1">
    <citation type="submission" date="2009-07" db="EMBL/GenBank/DDBJ databases">
        <authorList>
            <person name="Weinstock G."/>
            <person name="Sodergren E."/>
            <person name="Clifton S."/>
            <person name="Fulton L."/>
            <person name="Fulton B."/>
            <person name="Courtney L."/>
            <person name="Fronick C."/>
            <person name="Harrison M."/>
            <person name="Strong C."/>
            <person name="Farmer C."/>
            <person name="Delahaunty K."/>
            <person name="Markovic C."/>
            <person name="Hall O."/>
            <person name="Minx P."/>
            <person name="Tomlinson C."/>
            <person name="Mitreva M."/>
            <person name="Nelson J."/>
            <person name="Hou S."/>
            <person name="Wollam A."/>
            <person name="Pepin K.H."/>
            <person name="Johnson M."/>
            <person name="Bhonagiri V."/>
            <person name="Nash W.E."/>
            <person name="Warren W."/>
            <person name="Chinwalla A."/>
            <person name="Mardis E.R."/>
            <person name="Wilson R.K."/>
        </authorList>
    </citation>
    <scope>NUCLEOTIDE SEQUENCE [LARGE SCALE GENOMIC DNA]</scope>
    <source>
        <strain evidence="1">ATCC 29256</strain>
    </source>
</reference>
<accession>C6M6R3</accession>